<accession>A0A2R6RQ59</accession>
<keyword evidence="4" id="KW-1185">Reference proteome</keyword>
<dbReference type="PROSITE" id="PS00867">
    <property type="entry name" value="CPSASE_2"/>
    <property type="match status" value="1"/>
</dbReference>
<dbReference type="Gene3D" id="3.40.50.20">
    <property type="match status" value="1"/>
</dbReference>
<sequence length="546" mass="61426">MARQTRTRPSLAQSNLCTFLLLILSLLISPVTFLVTSGALLHTAITRNPLNSRGRHSMGIDSKTILITGGRANKALTLVRAFKREGHRVLLAEEGKWGSFTCSRFSRAVDSFHSLPDPHIDPEGYIHTLKRIVAAEKVEAWVPCSSVHATMVDSEAAKQIRLEKLGGPNGCDTLIPEPLVAGTLHWKDQFEELCKQLDYPVPDSKIVTCVSEAVEWLHSPETLSKGFRYLLKSLTLDDLGRDDLTLLPLATREETLHHLSNVPTPLSDKDPFLLQRFLRGPEYCTHVAARDGKLVAFVACRSNSLLMRYGDVRTLGPKEREIGYQLEHWSQDFLDSYKRKLEKEGRTGPEYRLTGHFSFDFIVEESEETVYVLECNVRAHTAVCLLSDHPDLASHYLGTPCKLQASVAHPAPGISPRSWIAHALPLTIARALVPRILCKIFHPQLQTTIYAPAGPPDPTSSPLPGEGPVHLLWRYLVGAEKDGVWDWMDPVPFFVLCHVQWPWLLLRLVWQGVAWSRLNPLFYMPLSSSKRTTGEGEFYDIKEKWK</sequence>
<proteinExistence type="predicted"/>
<keyword evidence="1" id="KW-0067">ATP-binding</keyword>
<organism evidence="3 4">
    <name type="scientific">Hermanssonia centrifuga</name>
    <dbReference type="NCBI Taxonomy" id="98765"/>
    <lineage>
        <taxon>Eukaryota</taxon>
        <taxon>Fungi</taxon>
        <taxon>Dikarya</taxon>
        <taxon>Basidiomycota</taxon>
        <taxon>Agaricomycotina</taxon>
        <taxon>Agaricomycetes</taxon>
        <taxon>Polyporales</taxon>
        <taxon>Meruliaceae</taxon>
        <taxon>Hermanssonia</taxon>
    </lineage>
</organism>
<dbReference type="Gene3D" id="3.30.470.20">
    <property type="entry name" value="ATP-grasp fold, B domain"/>
    <property type="match status" value="1"/>
</dbReference>
<comment type="caution">
    <text evidence="3">The sequence shown here is derived from an EMBL/GenBank/DDBJ whole genome shotgun (WGS) entry which is preliminary data.</text>
</comment>
<evidence type="ECO:0000313" key="4">
    <source>
        <dbReference type="Proteomes" id="UP000186601"/>
    </source>
</evidence>
<protein>
    <recommendedName>
        <fullName evidence="2">ATP-grasp domain-containing protein</fullName>
    </recommendedName>
</protein>
<dbReference type="InterPro" id="IPR005479">
    <property type="entry name" value="CPAse_ATP-bd"/>
</dbReference>
<dbReference type="AlphaFoldDB" id="A0A2R6RQ59"/>
<dbReference type="PROSITE" id="PS50975">
    <property type="entry name" value="ATP_GRASP"/>
    <property type="match status" value="1"/>
</dbReference>
<evidence type="ECO:0000313" key="3">
    <source>
        <dbReference type="EMBL" id="PSS32168.1"/>
    </source>
</evidence>
<reference evidence="3 4" key="1">
    <citation type="submission" date="2018-02" db="EMBL/GenBank/DDBJ databases">
        <title>Genome sequence of the basidiomycete white-rot fungus Phlebia centrifuga.</title>
        <authorList>
            <person name="Granchi Z."/>
            <person name="Peng M."/>
            <person name="de Vries R.P."/>
            <person name="Hilden K."/>
            <person name="Makela M.R."/>
            <person name="Grigoriev I."/>
            <person name="Riley R."/>
        </authorList>
    </citation>
    <scope>NUCLEOTIDE SEQUENCE [LARGE SCALE GENOMIC DNA]</scope>
    <source>
        <strain evidence="3 4">FBCC195</strain>
    </source>
</reference>
<dbReference type="Proteomes" id="UP000186601">
    <property type="component" value="Unassembled WGS sequence"/>
</dbReference>
<dbReference type="GO" id="GO:0005524">
    <property type="term" value="F:ATP binding"/>
    <property type="evidence" value="ECO:0007669"/>
    <property type="project" value="UniProtKB-UniRule"/>
</dbReference>
<dbReference type="EMBL" id="MLYV02000191">
    <property type="protein sequence ID" value="PSS32168.1"/>
    <property type="molecule type" value="Genomic_DNA"/>
</dbReference>
<evidence type="ECO:0000259" key="2">
    <source>
        <dbReference type="PROSITE" id="PS50975"/>
    </source>
</evidence>
<dbReference type="SUPFAM" id="SSF56059">
    <property type="entry name" value="Glutathione synthetase ATP-binding domain-like"/>
    <property type="match status" value="1"/>
</dbReference>
<dbReference type="GO" id="GO:0046872">
    <property type="term" value="F:metal ion binding"/>
    <property type="evidence" value="ECO:0007669"/>
    <property type="project" value="InterPro"/>
</dbReference>
<keyword evidence="1" id="KW-0547">Nucleotide-binding</keyword>
<feature type="domain" description="ATP-grasp" evidence="2">
    <location>
        <begin position="191"/>
        <end position="401"/>
    </location>
</feature>
<gene>
    <name evidence="3" type="ORF">PHLCEN_2v2065</name>
</gene>
<dbReference type="InterPro" id="IPR011761">
    <property type="entry name" value="ATP-grasp"/>
</dbReference>
<name>A0A2R6RQ59_9APHY</name>
<evidence type="ECO:0000256" key="1">
    <source>
        <dbReference type="PROSITE-ProRule" id="PRU00409"/>
    </source>
</evidence>
<dbReference type="OrthoDB" id="186626at2759"/>